<dbReference type="SUPFAM" id="SSF81301">
    <property type="entry name" value="Nucleotidyltransferase"/>
    <property type="match status" value="1"/>
</dbReference>
<dbReference type="PANTHER" id="PTHR34822">
    <property type="entry name" value="GRPB DOMAIN PROTEIN (AFU_ORTHOLOGUE AFUA_1G01530)"/>
    <property type="match status" value="1"/>
</dbReference>
<dbReference type="EMBL" id="FNDS01000005">
    <property type="protein sequence ID" value="SDI05115.1"/>
    <property type="molecule type" value="Genomic_DNA"/>
</dbReference>
<organism evidence="1 2">
    <name type="scientific">Pseudomonas panipatensis</name>
    <dbReference type="NCBI Taxonomy" id="428992"/>
    <lineage>
        <taxon>Bacteria</taxon>
        <taxon>Pseudomonadati</taxon>
        <taxon>Pseudomonadota</taxon>
        <taxon>Gammaproteobacteria</taxon>
        <taxon>Pseudomonadales</taxon>
        <taxon>Pseudomonadaceae</taxon>
        <taxon>Pseudomonas</taxon>
    </lineage>
</organism>
<dbReference type="GO" id="GO:0016740">
    <property type="term" value="F:transferase activity"/>
    <property type="evidence" value="ECO:0007669"/>
    <property type="project" value="UniProtKB-KW"/>
</dbReference>
<name>A0A1G8HEV3_9PSED</name>
<reference evidence="2" key="1">
    <citation type="submission" date="2016-10" db="EMBL/GenBank/DDBJ databases">
        <authorList>
            <person name="Varghese N."/>
            <person name="Submissions S."/>
        </authorList>
    </citation>
    <scope>NUCLEOTIDE SEQUENCE [LARGE SCALE GENOMIC DNA]</scope>
    <source>
        <strain evidence="2">CCM 7469</strain>
    </source>
</reference>
<dbReference type="Gene3D" id="3.30.460.10">
    <property type="entry name" value="Beta Polymerase, domain 2"/>
    <property type="match status" value="1"/>
</dbReference>
<dbReference type="Proteomes" id="UP000199636">
    <property type="component" value="Unassembled WGS sequence"/>
</dbReference>
<gene>
    <name evidence="1" type="ORF">SAMN05216272_105185</name>
</gene>
<dbReference type="InterPro" id="IPR007344">
    <property type="entry name" value="GrpB/CoaE"/>
</dbReference>
<dbReference type="InterPro" id="IPR043519">
    <property type="entry name" value="NT_sf"/>
</dbReference>
<proteinExistence type="predicted"/>
<protein>
    <submittedName>
        <fullName evidence="1">GrpB domain, predicted nucleotidyltransferase, UPF0157 family</fullName>
    </submittedName>
</protein>
<keyword evidence="2" id="KW-1185">Reference proteome</keyword>
<dbReference type="AlphaFoldDB" id="A0A1G8HEV3"/>
<dbReference type="OrthoDB" id="9799092at2"/>
<dbReference type="Pfam" id="PF04229">
    <property type="entry name" value="GrpB"/>
    <property type="match status" value="1"/>
</dbReference>
<sequence length="194" mass="21954">MDTPIAEPSFDGQRWSNAEADRVELADADPRWPQRFREESHRIAEALQLPGLVIEHIGSTAVPGLKSKPIIDILLLPPPACDWPRLIAPLEALDYQYWRDNPAPQRMFFVKGMPPKGQGRTHHIHVMPRADAERYLVFRNWLRSHPECAADYQHCKESLAALHPTDREAYTRGKSAIVAHILGKAMSQPQSGQT</sequence>
<evidence type="ECO:0000313" key="2">
    <source>
        <dbReference type="Proteomes" id="UP000199636"/>
    </source>
</evidence>
<accession>A0A1G8HEV3</accession>
<dbReference type="STRING" id="428992.SAMN05216272_105185"/>
<dbReference type="RefSeq" id="WP_090263101.1">
    <property type="nucleotide sequence ID" value="NZ_FNDS01000005.1"/>
</dbReference>
<evidence type="ECO:0000313" key="1">
    <source>
        <dbReference type="EMBL" id="SDI05115.1"/>
    </source>
</evidence>
<dbReference type="PANTHER" id="PTHR34822:SF1">
    <property type="entry name" value="GRPB FAMILY PROTEIN"/>
    <property type="match status" value="1"/>
</dbReference>
<keyword evidence="1" id="KW-0808">Transferase</keyword>